<evidence type="ECO:0000256" key="2">
    <source>
        <dbReference type="ARBA" id="ARBA00022552"/>
    </source>
</evidence>
<name>A0A218W615_PUNGR</name>
<dbReference type="Pfam" id="PF10273">
    <property type="entry name" value="WGG"/>
    <property type="match status" value="1"/>
</dbReference>
<feature type="compositionally biased region" description="Polar residues" evidence="3">
    <location>
        <begin position="7"/>
        <end position="23"/>
    </location>
</feature>
<comment type="similarity">
    <text evidence="1">Belongs to the TSR2 family.</text>
</comment>
<comment type="caution">
    <text evidence="4">The sequence shown here is derived from an EMBL/GenBank/DDBJ whole genome shotgun (WGS) entry which is preliminary data.</text>
</comment>
<reference evidence="5" key="1">
    <citation type="journal article" date="2017" name="Plant J.">
        <title>The pomegranate (Punica granatum L.) genome and the genomics of punicalagin biosynthesis.</title>
        <authorList>
            <person name="Qin G."/>
            <person name="Xu C."/>
            <person name="Ming R."/>
            <person name="Tang H."/>
            <person name="Guyot R."/>
            <person name="Kramer E.M."/>
            <person name="Hu Y."/>
            <person name="Yi X."/>
            <person name="Qi Y."/>
            <person name="Xu X."/>
            <person name="Gao Z."/>
            <person name="Pan H."/>
            <person name="Jian J."/>
            <person name="Tian Y."/>
            <person name="Yue Z."/>
            <person name="Xu Y."/>
        </authorList>
    </citation>
    <scope>NUCLEOTIDE SEQUENCE [LARGE SCALE GENOMIC DNA]</scope>
    <source>
        <strain evidence="5">cv. Dabenzi</strain>
    </source>
</reference>
<evidence type="ECO:0008006" key="6">
    <source>
        <dbReference type="Google" id="ProtNLM"/>
    </source>
</evidence>
<dbReference type="InterPro" id="IPR019398">
    <property type="entry name" value="Pre-rRNA_process_TSR2"/>
</dbReference>
<dbReference type="EMBL" id="MTKT01005369">
    <property type="protein sequence ID" value="OWM67983.1"/>
    <property type="molecule type" value="Genomic_DNA"/>
</dbReference>
<protein>
    <recommendedName>
        <fullName evidence="6">Pre-rRNA-processing protein TSR2 homolog</fullName>
    </recommendedName>
</protein>
<dbReference type="GO" id="GO:0006364">
    <property type="term" value="P:rRNA processing"/>
    <property type="evidence" value="ECO:0007669"/>
    <property type="project" value="UniProtKB-KW"/>
</dbReference>
<evidence type="ECO:0000256" key="1">
    <source>
        <dbReference type="ARBA" id="ARBA00006524"/>
    </source>
</evidence>
<evidence type="ECO:0000313" key="4">
    <source>
        <dbReference type="EMBL" id="OWM67983.1"/>
    </source>
</evidence>
<dbReference type="Proteomes" id="UP000197138">
    <property type="component" value="Unassembled WGS sequence"/>
</dbReference>
<feature type="region of interest" description="Disordered" evidence="3">
    <location>
        <begin position="1"/>
        <end position="27"/>
    </location>
</feature>
<sequence>MLGGAETVSSGKTRAETTTSREQQTADRLYLMELPKPLSSEALPMLREGINMALSRWSALQMAVENEWGSRNSRDIANKLCDDVFVWFTHSKDEKLDQGLLSLNTEADDGSIGEVAEKLMILHEECSEGNYSSIEKLREACAHRMVHSHVKQLRKLRLLYPVAGSRAILAGMVVDSTVEQLIDKEINSKFGQKEVTF</sequence>
<organism evidence="4 5">
    <name type="scientific">Punica granatum</name>
    <name type="common">Pomegranate</name>
    <dbReference type="NCBI Taxonomy" id="22663"/>
    <lineage>
        <taxon>Eukaryota</taxon>
        <taxon>Viridiplantae</taxon>
        <taxon>Streptophyta</taxon>
        <taxon>Embryophyta</taxon>
        <taxon>Tracheophyta</taxon>
        <taxon>Spermatophyta</taxon>
        <taxon>Magnoliopsida</taxon>
        <taxon>eudicotyledons</taxon>
        <taxon>Gunneridae</taxon>
        <taxon>Pentapetalae</taxon>
        <taxon>rosids</taxon>
        <taxon>malvids</taxon>
        <taxon>Myrtales</taxon>
        <taxon>Lythraceae</taxon>
        <taxon>Punica</taxon>
    </lineage>
</organism>
<evidence type="ECO:0000313" key="5">
    <source>
        <dbReference type="Proteomes" id="UP000197138"/>
    </source>
</evidence>
<dbReference type="PANTHER" id="PTHR21250">
    <property type="entry name" value="PRE-RRNA-PROCESSING PROTEIN TSR2 HOMOLOG"/>
    <property type="match status" value="1"/>
</dbReference>
<proteinExistence type="inferred from homology"/>
<evidence type="ECO:0000256" key="3">
    <source>
        <dbReference type="SAM" id="MobiDB-lite"/>
    </source>
</evidence>
<accession>A0A218W615</accession>
<keyword evidence="2" id="KW-0698">rRNA processing</keyword>
<dbReference type="AlphaFoldDB" id="A0A218W615"/>
<gene>
    <name evidence="4" type="ORF">CDL15_Pgr017551</name>
</gene>